<organism evidence="5 6">
    <name type="scientific">Meripilus lineatus</name>
    <dbReference type="NCBI Taxonomy" id="2056292"/>
    <lineage>
        <taxon>Eukaryota</taxon>
        <taxon>Fungi</taxon>
        <taxon>Dikarya</taxon>
        <taxon>Basidiomycota</taxon>
        <taxon>Agaricomycotina</taxon>
        <taxon>Agaricomycetes</taxon>
        <taxon>Polyporales</taxon>
        <taxon>Meripilaceae</taxon>
        <taxon>Meripilus</taxon>
    </lineage>
</organism>
<dbReference type="FunFam" id="2.40.50.140:FF:000007">
    <property type="entry name" value="40S ribosomal protein S23"/>
    <property type="match status" value="1"/>
</dbReference>
<dbReference type="PROSITE" id="PS00055">
    <property type="entry name" value="RIBOSOMAL_S12"/>
    <property type="match status" value="1"/>
</dbReference>
<evidence type="ECO:0008006" key="7">
    <source>
        <dbReference type="Google" id="ProtNLM"/>
    </source>
</evidence>
<dbReference type="NCBIfam" id="TIGR00982">
    <property type="entry name" value="uS12_E_A"/>
    <property type="match status" value="1"/>
</dbReference>
<dbReference type="CDD" id="cd03367">
    <property type="entry name" value="Ribosomal_S23"/>
    <property type="match status" value="1"/>
</dbReference>
<dbReference type="InterPro" id="IPR012340">
    <property type="entry name" value="NA-bd_OB-fold"/>
</dbReference>
<dbReference type="GO" id="GO:0015935">
    <property type="term" value="C:small ribosomal subunit"/>
    <property type="evidence" value="ECO:0007669"/>
    <property type="project" value="InterPro"/>
</dbReference>
<sequence length="279" mass="31872">MGSNKPRGLQAARKLRNDRRENRWADKSYKKRALGNFYKTSPTGGSSHAKGIVLEKVGVEAKQPNSAIRKCVRVQLIKNGKKVTAFVPNDGCLNFVDENDEVLISGFGRSGKAKGDIPGVRFKVVKVSGVGLLALWKEKKSTVFNRYQLGATIWWAESPAPHSWLDRLDLLDRSRSTFTSLYRILSGDWVRYCKHDPRSGKLNRTLDELTGNVSRRRAEWGHPHALAHYRPRFDQYKDLVIIGTRNPSHPTLSFCCFWYIVLRRSTRLKVLKPHYQLPI</sequence>
<evidence type="ECO:0000256" key="1">
    <source>
        <dbReference type="ARBA" id="ARBA00005657"/>
    </source>
</evidence>
<dbReference type="PANTHER" id="PTHR11652">
    <property type="entry name" value="30S RIBOSOMAL PROTEIN S12 FAMILY MEMBER"/>
    <property type="match status" value="1"/>
</dbReference>
<proteinExistence type="inferred from homology"/>
<keyword evidence="3" id="KW-0687">Ribonucleoprotein</keyword>
<feature type="region of interest" description="Disordered" evidence="4">
    <location>
        <begin position="1"/>
        <end position="26"/>
    </location>
</feature>
<dbReference type="Proteomes" id="UP001212997">
    <property type="component" value="Unassembled WGS sequence"/>
</dbReference>
<dbReference type="InterPro" id="IPR006032">
    <property type="entry name" value="Ribosomal_uS12"/>
</dbReference>
<keyword evidence="2" id="KW-0689">Ribosomal protein</keyword>
<evidence type="ECO:0000256" key="3">
    <source>
        <dbReference type="ARBA" id="ARBA00023274"/>
    </source>
</evidence>
<gene>
    <name evidence="5" type="ORF">NLI96_g6264</name>
</gene>
<dbReference type="EMBL" id="JANAWD010000225">
    <property type="protein sequence ID" value="KAJ3483511.1"/>
    <property type="molecule type" value="Genomic_DNA"/>
</dbReference>
<evidence type="ECO:0000256" key="4">
    <source>
        <dbReference type="SAM" id="MobiDB-lite"/>
    </source>
</evidence>
<protein>
    <recommendedName>
        <fullName evidence="7">40S ribosomal protein S23</fullName>
    </recommendedName>
</protein>
<accession>A0AAD5V191</accession>
<dbReference type="SUPFAM" id="SSF50249">
    <property type="entry name" value="Nucleic acid-binding proteins"/>
    <property type="match status" value="1"/>
</dbReference>
<comment type="similarity">
    <text evidence="1">Belongs to the universal ribosomal protein uS12 family.</text>
</comment>
<dbReference type="Gene3D" id="2.40.50.140">
    <property type="entry name" value="Nucleic acid-binding proteins"/>
    <property type="match status" value="1"/>
</dbReference>
<dbReference type="GO" id="GO:0003735">
    <property type="term" value="F:structural constituent of ribosome"/>
    <property type="evidence" value="ECO:0007669"/>
    <property type="project" value="InterPro"/>
</dbReference>
<comment type="caution">
    <text evidence="5">The sequence shown here is derived from an EMBL/GenBank/DDBJ whole genome shotgun (WGS) entry which is preliminary data.</text>
</comment>
<evidence type="ECO:0000313" key="6">
    <source>
        <dbReference type="Proteomes" id="UP001212997"/>
    </source>
</evidence>
<evidence type="ECO:0000313" key="5">
    <source>
        <dbReference type="EMBL" id="KAJ3483511.1"/>
    </source>
</evidence>
<keyword evidence="6" id="KW-1185">Reference proteome</keyword>
<dbReference type="AlphaFoldDB" id="A0AAD5V191"/>
<dbReference type="InterPro" id="IPR005680">
    <property type="entry name" value="Ribosomal_uS12_euk/arc"/>
</dbReference>
<dbReference type="GO" id="GO:0006412">
    <property type="term" value="P:translation"/>
    <property type="evidence" value="ECO:0007669"/>
    <property type="project" value="InterPro"/>
</dbReference>
<name>A0AAD5V191_9APHY</name>
<reference evidence="5" key="1">
    <citation type="submission" date="2022-07" db="EMBL/GenBank/DDBJ databases">
        <title>Genome Sequence of Physisporinus lineatus.</title>
        <authorList>
            <person name="Buettner E."/>
        </authorList>
    </citation>
    <scope>NUCLEOTIDE SEQUENCE</scope>
    <source>
        <strain evidence="5">VT162</strain>
    </source>
</reference>
<evidence type="ECO:0000256" key="2">
    <source>
        <dbReference type="ARBA" id="ARBA00022980"/>
    </source>
</evidence>
<dbReference type="Pfam" id="PF00164">
    <property type="entry name" value="Ribosom_S12_S23"/>
    <property type="match status" value="1"/>
</dbReference>